<dbReference type="InterPro" id="IPR025410">
    <property type="entry name" value="Lant_dehyd"/>
</dbReference>
<dbReference type="PIRSF" id="PIRSF037228">
    <property type="entry name" value="Lant_mod_RumM"/>
    <property type="match status" value="1"/>
</dbReference>
<organism evidence="3 4">
    <name type="scientific">Anabaena catenula FACHB-362</name>
    <dbReference type="NCBI Taxonomy" id="2692877"/>
    <lineage>
        <taxon>Bacteria</taxon>
        <taxon>Bacillati</taxon>
        <taxon>Cyanobacteriota</taxon>
        <taxon>Cyanophyceae</taxon>
        <taxon>Nostocales</taxon>
        <taxon>Nostocaceae</taxon>
        <taxon>Anabaena</taxon>
    </lineage>
</organism>
<dbReference type="PANTHER" id="PTHR12736">
    <property type="entry name" value="LANC-LIKE PROTEIN"/>
    <property type="match status" value="1"/>
</dbReference>
<feature type="domain" description="Lantibiotic biosynthesis protein dehydration" evidence="2">
    <location>
        <begin position="224"/>
        <end position="601"/>
    </location>
</feature>
<sequence>MNRTHLQSPDWYRATLLKERKERTASLPIIEEREKFITDIARHKIHKWQSQSPFNEDSFFHKRLSLDNLTESELLYLLSEPSESVKSRLFKKPTWLLELEQTFSDFSPSDVLTRICLDSELIEVEFLYAIEPLINQALEKLDQEIKTLLETRQDLPLDPQTIRLILLADLPKKLLSILSRTMVLELNVARLQGVLKNETSKERFQSFIERLKQPKLALAIFQEYPVLARQLTIVINHWLKNSLEFIRHLCSDWEDTINTFNQGTSPGLLVALEGGLGDSHRGGQSVMIAKFESGLKLVYKPKNLDVDVHFQELLAWLNKRGNHPPFQLLKILNYGDHGWVEFIEAKSCTNVEQIQRFYERQGGYLALFYALAATDFHHENLIAISEYPIMIDLEALFHPYNSELDNSQSQTLANLQMAYSVLRVGLLPRKNWGNDKLEGIDISGLGGLPGQLIPRGVSSWEGKGTDEMRLTREQVEMPVGKNLPSLDGKLVNVLDYSESIIAGFTSIYQLLVKHRDELLSLDSPLTRFANDEVRVILRNTATYAKILWESCHPDLLRDALDRERCFDRLWIDVKYRPELEKVIAAEQQDLWQEDIPIFTTRPMSRDLYTSTDELIPDYFTQSGMTIVQQHLQQLNQQDMNRQIWFIRASLATLGLETEQPESAKREPLHLTSIGQDKKTEEKGNRERLLSGAIAIGDHLEELALRGEDDATWLGLNWMDEKQWSVRPLKIDLYDGISGIVFFLAYLGELTGEKRYKNLAEAALRTVQRQIIERDQGFIKSIGAFNGLGGIIYTLSHLGSLWNKPSLLSEAQALTELLPSLIAEDERLDIIAGSAGCIAGLITLYRCQPDEKILALARQCGERLVSQATPKKQGRAWVIKKGSSEALSGFSHGAAGIAWALLELAALTGERDFYQAALDGITYERSLFYPKLSNWLDLREAPTKDKSNQHYCMTAWCHGAPGIGLARLRCLPYIDDLAIRAEINTAIKTTLEQGFGFNHSLCHGDLGNLELILQASSILQDSQYQIQLDCLTTLILDSIDKQGWLCGVPLGVETPGLMTGLAGIGYELLRLAEPEKIPSVLVLEPPKL</sequence>
<dbReference type="InterPro" id="IPR017146">
    <property type="entry name" value="Lanti_2_LanM"/>
</dbReference>
<dbReference type="InterPro" id="IPR012341">
    <property type="entry name" value="6hp_glycosidase-like_sf"/>
</dbReference>
<accession>A0ABR8JD14</accession>
<dbReference type="Proteomes" id="UP000660381">
    <property type="component" value="Unassembled WGS sequence"/>
</dbReference>
<dbReference type="PRINTS" id="PR01950">
    <property type="entry name" value="LANCSUPER"/>
</dbReference>
<dbReference type="NCBIfam" id="TIGR03897">
    <property type="entry name" value="lanti_2_LanM"/>
    <property type="match status" value="1"/>
</dbReference>
<evidence type="ECO:0000259" key="2">
    <source>
        <dbReference type="Pfam" id="PF13575"/>
    </source>
</evidence>
<feature type="region of interest" description="Disordered" evidence="1">
    <location>
        <begin position="657"/>
        <end position="681"/>
    </location>
</feature>
<dbReference type="CDD" id="cd04792">
    <property type="entry name" value="LanM-like"/>
    <property type="match status" value="1"/>
</dbReference>
<evidence type="ECO:0000313" key="3">
    <source>
        <dbReference type="EMBL" id="MBD2694676.1"/>
    </source>
</evidence>
<dbReference type="SMART" id="SM01260">
    <property type="entry name" value="LANC_like"/>
    <property type="match status" value="1"/>
</dbReference>
<dbReference type="EMBL" id="JACJTQ010000056">
    <property type="protein sequence ID" value="MBD2694676.1"/>
    <property type="molecule type" value="Genomic_DNA"/>
</dbReference>
<proteinExistence type="predicted"/>
<dbReference type="Pfam" id="PF13575">
    <property type="entry name" value="DUF4135"/>
    <property type="match status" value="1"/>
</dbReference>
<dbReference type="SUPFAM" id="SSF158745">
    <property type="entry name" value="LanC-like"/>
    <property type="match status" value="1"/>
</dbReference>
<dbReference type="Gene3D" id="1.50.10.10">
    <property type="match status" value="1"/>
</dbReference>
<gene>
    <name evidence="3" type="primary">lanM</name>
    <name evidence="3" type="ORF">H6G68_23530</name>
</gene>
<evidence type="ECO:0000256" key="1">
    <source>
        <dbReference type="SAM" id="MobiDB-lite"/>
    </source>
</evidence>
<protein>
    <submittedName>
        <fullName evidence="3">Type 2 lantipeptide synthetase LanM</fullName>
    </submittedName>
</protein>
<name>A0ABR8JD14_9NOST</name>
<reference evidence="3 4" key="1">
    <citation type="journal article" date="2020" name="ISME J.">
        <title>Comparative genomics reveals insights into cyanobacterial evolution and habitat adaptation.</title>
        <authorList>
            <person name="Chen M.Y."/>
            <person name="Teng W.K."/>
            <person name="Zhao L."/>
            <person name="Hu C.X."/>
            <person name="Zhou Y.K."/>
            <person name="Han B.P."/>
            <person name="Song L.R."/>
            <person name="Shu W.S."/>
        </authorList>
    </citation>
    <scope>NUCLEOTIDE SEQUENCE [LARGE SCALE GENOMIC DNA]</scope>
    <source>
        <strain evidence="3 4">FACHB-362</strain>
    </source>
</reference>
<comment type="caution">
    <text evidence="3">The sequence shown here is derived from an EMBL/GenBank/DDBJ whole genome shotgun (WGS) entry which is preliminary data.</text>
</comment>
<dbReference type="Pfam" id="PF05147">
    <property type="entry name" value="LANC_like"/>
    <property type="match status" value="1"/>
</dbReference>
<dbReference type="InterPro" id="IPR007822">
    <property type="entry name" value="LANC-like"/>
</dbReference>
<evidence type="ECO:0000313" key="4">
    <source>
        <dbReference type="Proteomes" id="UP000660381"/>
    </source>
</evidence>
<keyword evidence="4" id="KW-1185">Reference proteome</keyword>
<dbReference type="RefSeq" id="WP_190908817.1">
    <property type="nucleotide sequence ID" value="NZ_JACJTQ010000056.1"/>
</dbReference>
<dbReference type="PANTHER" id="PTHR12736:SF7">
    <property type="entry name" value="LANC-LIKE PROTEIN 3"/>
    <property type="match status" value="1"/>
</dbReference>